<dbReference type="EMBL" id="WWCN01000004">
    <property type="protein sequence ID" value="MYM22457.1"/>
    <property type="molecule type" value="Genomic_DNA"/>
</dbReference>
<comment type="caution">
    <text evidence="3">The sequence shown here is derived from an EMBL/GenBank/DDBJ whole genome shotgun (WGS) entry which is preliminary data.</text>
</comment>
<keyword evidence="3" id="KW-0969">Cilium</keyword>
<keyword evidence="4" id="KW-1185">Reference proteome</keyword>
<gene>
    <name evidence="3" type="ORF">GTP46_07350</name>
</gene>
<keyword evidence="3" id="KW-0282">Flagellum</keyword>
<dbReference type="InterPro" id="IPR038610">
    <property type="entry name" value="FliK-like_C_sf"/>
</dbReference>
<feature type="compositionally biased region" description="Low complexity" evidence="1">
    <location>
        <begin position="1"/>
        <end position="32"/>
    </location>
</feature>
<dbReference type="PANTHER" id="PTHR37533:SF2">
    <property type="entry name" value="FLAGELLAR HOOK-LENGTH CONTROL PROTEIN"/>
    <property type="match status" value="1"/>
</dbReference>
<sequence length="496" mass="48693">MSTTLSSATAAAKAAQAELTAPVAANNAGAGVKSTAASGKPATSNGTESSAGQASAKPAQTSQNNQTGNSRQPAAANQAGSRTQADNTAPSAAQLAAQALADAEPVAAPLFSQLLNLADVATDSDSSTDTGAKSDSDDSTGSGSAAAGNVLPAMITSLLNAAAPAPVAPLTSNASDSSTVDAISATATLNSSATRLNLAAASVAVTPAAPLADDAAATAAVAAQAAAPATVQQGVFAQTNNATLAAVAARQSEAGAPASAPSDSPAPAVDADAAAQPVAVAPLKEAWVNGARIVTRSADTTATNTASTAAPAAAAATVAGSGDERSFSLAGTSINTTHAGSAAPTAAPATTSSSVTLAGTPEQWQQPLREALGDRLQLQLQRNNEQAVIRLEPPNMGSIEISIRHSAGALQVNLSANNSEVLRQLNTIGDSVRQDLSNRQFSDVAVTVSSSRAQAQADQGGQGGRNGQQRGQDDNRTPSRALSEDDSTATFAMTGE</sequence>
<dbReference type="Gene3D" id="3.30.750.140">
    <property type="match status" value="1"/>
</dbReference>
<dbReference type="RefSeq" id="WP_161005972.1">
    <property type="nucleotide sequence ID" value="NZ_WWCN01000004.1"/>
</dbReference>
<dbReference type="InterPro" id="IPR021136">
    <property type="entry name" value="Flagellar_hook_control-like_C"/>
</dbReference>
<keyword evidence="3" id="KW-0966">Cell projection</keyword>
<feature type="region of interest" description="Disordered" evidence="1">
    <location>
        <begin position="447"/>
        <end position="496"/>
    </location>
</feature>
<evidence type="ECO:0000256" key="1">
    <source>
        <dbReference type="SAM" id="MobiDB-lite"/>
    </source>
</evidence>
<reference evidence="3 4" key="1">
    <citation type="submission" date="2019-12" db="EMBL/GenBank/DDBJ databases">
        <title>Novel species isolated from a subtropical stream in China.</title>
        <authorList>
            <person name="Lu H."/>
        </authorList>
    </citation>
    <scope>NUCLEOTIDE SEQUENCE [LARGE SCALE GENOMIC DNA]</scope>
    <source>
        <strain evidence="3 4">FT135W</strain>
    </source>
</reference>
<feature type="compositionally biased region" description="Polar residues" evidence="1">
    <location>
        <begin position="35"/>
        <end position="72"/>
    </location>
</feature>
<dbReference type="CDD" id="cd17470">
    <property type="entry name" value="T3SS_Flik_C"/>
    <property type="match status" value="1"/>
</dbReference>
<accession>A0A6L8K7E0</accession>
<proteinExistence type="predicted"/>
<feature type="domain" description="Flagellar hook-length control protein-like C-terminal" evidence="2">
    <location>
        <begin position="374"/>
        <end position="456"/>
    </location>
</feature>
<evidence type="ECO:0000259" key="2">
    <source>
        <dbReference type="Pfam" id="PF02120"/>
    </source>
</evidence>
<evidence type="ECO:0000313" key="3">
    <source>
        <dbReference type="EMBL" id="MYM22457.1"/>
    </source>
</evidence>
<organism evidence="3 4">
    <name type="scientific">Duganella flavida</name>
    <dbReference type="NCBI Taxonomy" id="2692175"/>
    <lineage>
        <taxon>Bacteria</taxon>
        <taxon>Pseudomonadati</taxon>
        <taxon>Pseudomonadota</taxon>
        <taxon>Betaproteobacteria</taxon>
        <taxon>Burkholderiales</taxon>
        <taxon>Oxalobacteraceae</taxon>
        <taxon>Telluria group</taxon>
        <taxon>Duganella</taxon>
    </lineage>
</organism>
<dbReference type="PANTHER" id="PTHR37533">
    <property type="entry name" value="FLAGELLAR HOOK-LENGTH CONTROL PROTEIN"/>
    <property type="match status" value="1"/>
</dbReference>
<protein>
    <submittedName>
        <fullName evidence="3">Flagellar hook-length control protein FliK</fullName>
    </submittedName>
</protein>
<dbReference type="AlphaFoldDB" id="A0A6L8K7E0"/>
<feature type="compositionally biased region" description="Polar residues" evidence="1">
    <location>
        <begin position="78"/>
        <end position="88"/>
    </location>
</feature>
<dbReference type="InterPro" id="IPR052563">
    <property type="entry name" value="FliK"/>
</dbReference>
<dbReference type="Pfam" id="PF02120">
    <property type="entry name" value="Flg_hook"/>
    <property type="match status" value="1"/>
</dbReference>
<feature type="region of interest" description="Disordered" evidence="1">
    <location>
        <begin position="1"/>
        <end position="96"/>
    </location>
</feature>
<dbReference type="Proteomes" id="UP000479335">
    <property type="component" value="Unassembled WGS sequence"/>
</dbReference>
<feature type="region of interest" description="Disordered" evidence="1">
    <location>
        <begin position="122"/>
        <end position="145"/>
    </location>
</feature>
<evidence type="ECO:0000313" key="4">
    <source>
        <dbReference type="Proteomes" id="UP000479335"/>
    </source>
</evidence>
<name>A0A6L8K7E0_9BURK</name>